<accession>C0EFL9</accession>
<dbReference type="Proteomes" id="UP000003340">
    <property type="component" value="Unassembled WGS sequence"/>
</dbReference>
<dbReference type="Gene3D" id="3.30.70.1560">
    <property type="entry name" value="Alpha-L RNA-binding motif"/>
    <property type="match status" value="1"/>
</dbReference>
<dbReference type="PANTHER" id="PTHR47683:SF2">
    <property type="entry name" value="RNA-BINDING S4 DOMAIN-CONTAINING PROTEIN"/>
    <property type="match status" value="1"/>
</dbReference>
<evidence type="ECO:0000256" key="5">
    <source>
        <dbReference type="RuleBase" id="RU003887"/>
    </source>
</evidence>
<dbReference type="Pfam" id="PF00849">
    <property type="entry name" value="PseudoU_synth_2"/>
    <property type="match status" value="1"/>
</dbReference>
<dbReference type="InterPro" id="IPR018496">
    <property type="entry name" value="PsdUridine_synth_RsuA/RluB_CS"/>
</dbReference>
<evidence type="ECO:0000256" key="2">
    <source>
        <dbReference type="ARBA" id="ARBA00022884"/>
    </source>
</evidence>
<dbReference type="InterPro" id="IPR020094">
    <property type="entry name" value="TruA/RsuA/RluB/E/F_N"/>
</dbReference>
<dbReference type="SMART" id="SM00363">
    <property type="entry name" value="S4"/>
    <property type="match status" value="1"/>
</dbReference>
<evidence type="ECO:0000313" key="7">
    <source>
        <dbReference type="EMBL" id="EEG29648.1"/>
    </source>
</evidence>
<keyword evidence="2 4" id="KW-0694">RNA-binding</keyword>
<dbReference type="Pfam" id="PF01479">
    <property type="entry name" value="S4"/>
    <property type="match status" value="1"/>
</dbReference>
<dbReference type="InterPro" id="IPR020103">
    <property type="entry name" value="PsdUridine_synth_cat_dom_sf"/>
</dbReference>
<dbReference type="PROSITE" id="PS01149">
    <property type="entry name" value="PSI_RSU"/>
    <property type="match status" value="1"/>
</dbReference>
<evidence type="ECO:0000256" key="3">
    <source>
        <dbReference type="ARBA" id="ARBA00023235"/>
    </source>
</evidence>
<keyword evidence="3 5" id="KW-0413">Isomerase</keyword>
<gene>
    <name evidence="7" type="ORF">CLOSTMETH_02661</name>
</gene>
<dbReference type="InterPro" id="IPR006145">
    <property type="entry name" value="PsdUridine_synth_RsuA/RluA"/>
</dbReference>
<dbReference type="CDD" id="cd00165">
    <property type="entry name" value="S4"/>
    <property type="match status" value="1"/>
</dbReference>
<dbReference type="InterPro" id="IPR036986">
    <property type="entry name" value="S4_RNA-bd_sf"/>
</dbReference>
<dbReference type="NCBIfam" id="TIGR00093">
    <property type="entry name" value="pseudouridine synthase"/>
    <property type="match status" value="1"/>
</dbReference>
<dbReference type="EC" id="5.4.99.-" evidence="5"/>
<dbReference type="InterPro" id="IPR042092">
    <property type="entry name" value="PsdUridine_s_RsuA/RluB/E/F_cat"/>
</dbReference>
<evidence type="ECO:0000256" key="1">
    <source>
        <dbReference type="ARBA" id="ARBA00008348"/>
    </source>
</evidence>
<reference evidence="7 8" key="1">
    <citation type="submission" date="2009-01" db="EMBL/GenBank/DDBJ databases">
        <authorList>
            <person name="Fulton L."/>
            <person name="Clifton S."/>
            <person name="Fulton B."/>
            <person name="Xu J."/>
            <person name="Minx P."/>
            <person name="Pepin K.H."/>
            <person name="Johnson M."/>
            <person name="Bhonagiri V."/>
            <person name="Nash W.E."/>
            <person name="Mardis E.R."/>
            <person name="Wilson R.K."/>
        </authorList>
    </citation>
    <scope>NUCLEOTIDE SEQUENCE [LARGE SCALE GENOMIC DNA]</scope>
    <source>
        <strain evidence="7 8">DSM 5476</strain>
    </source>
</reference>
<dbReference type="AlphaFoldDB" id="C0EFL9"/>
<dbReference type="SUPFAM" id="SSF55120">
    <property type="entry name" value="Pseudouridine synthase"/>
    <property type="match status" value="1"/>
</dbReference>
<dbReference type="InterPro" id="IPR002942">
    <property type="entry name" value="S4_RNA-bd"/>
</dbReference>
<dbReference type="PANTHER" id="PTHR47683">
    <property type="entry name" value="PSEUDOURIDINE SYNTHASE FAMILY PROTEIN-RELATED"/>
    <property type="match status" value="1"/>
</dbReference>
<dbReference type="GO" id="GO:0003723">
    <property type="term" value="F:RNA binding"/>
    <property type="evidence" value="ECO:0007669"/>
    <property type="project" value="UniProtKB-KW"/>
</dbReference>
<reference evidence="7 8" key="2">
    <citation type="submission" date="2009-02" db="EMBL/GenBank/DDBJ databases">
        <title>Draft genome sequence of Clostridium methylpentosum (DSM 5476).</title>
        <authorList>
            <person name="Sudarsanam P."/>
            <person name="Ley R."/>
            <person name="Guruge J."/>
            <person name="Turnbaugh P.J."/>
            <person name="Mahowald M."/>
            <person name="Liep D."/>
            <person name="Gordon J."/>
        </authorList>
    </citation>
    <scope>NUCLEOTIDE SEQUENCE [LARGE SCALE GENOMIC DNA]</scope>
    <source>
        <strain evidence="7 8">DSM 5476</strain>
    </source>
</reference>
<protein>
    <recommendedName>
        <fullName evidence="5">Pseudouridine synthase</fullName>
        <ecNumber evidence="5">5.4.99.-</ecNumber>
    </recommendedName>
</protein>
<proteinExistence type="inferred from homology"/>
<dbReference type="FunFam" id="3.10.290.10:FF:000003">
    <property type="entry name" value="Pseudouridine synthase"/>
    <property type="match status" value="1"/>
</dbReference>
<dbReference type="CDD" id="cd02870">
    <property type="entry name" value="PseudoU_synth_RsuA_like"/>
    <property type="match status" value="1"/>
</dbReference>
<dbReference type="InterPro" id="IPR000748">
    <property type="entry name" value="PsdUridine_synth_RsuA/RluB/E/F"/>
</dbReference>
<feature type="domain" description="RNA-binding S4" evidence="6">
    <location>
        <begin position="13"/>
        <end position="72"/>
    </location>
</feature>
<dbReference type="Gene3D" id="3.30.70.580">
    <property type="entry name" value="Pseudouridine synthase I, catalytic domain, N-terminal subdomain"/>
    <property type="match status" value="1"/>
</dbReference>
<dbReference type="SUPFAM" id="SSF55174">
    <property type="entry name" value="Alpha-L RNA-binding motif"/>
    <property type="match status" value="1"/>
</dbReference>
<dbReference type="GO" id="GO:0120159">
    <property type="term" value="F:rRNA pseudouridine synthase activity"/>
    <property type="evidence" value="ECO:0007669"/>
    <property type="project" value="UniProtKB-ARBA"/>
</dbReference>
<dbReference type="GO" id="GO:0000455">
    <property type="term" value="P:enzyme-directed rRNA pseudouridine synthesis"/>
    <property type="evidence" value="ECO:0007669"/>
    <property type="project" value="UniProtKB-ARBA"/>
</dbReference>
<dbReference type="Gene3D" id="3.10.290.10">
    <property type="entry name" value="RNA-binding S4 domain"/>
    <property type="match status" value="1"/>
</dbReference>
<dbReference type="InterPro" id="IPR050343">
    <property type="entry name" value="RsuA_PseudoU_synthase"/>
</dbReference>
<evidence type="ECO:0000313" key="8">
    <source>
        <dbReference type="Proteomes" id="UP000003340"/>
    </source>
</evidence>
<dbReference type="GO" id="GO:0005829">
    <property type="term" value="C:cytosol"/>
    <property type="evidence" value="ECO:0007669"/>
    <property type="project" value="UniProtKB-ARBA"/>
</dbReference>
<dbReference type="FunFam" id="3.30.70.1560:FF:000001">
    <property type="entry name" value="Pseudouridine synthase"/>
    <property type="match status" value="1"/>
</dbReference>
<sequence>MDRQNGGTQLEKIRLQKIIAESGFCSRRKAEQLIEERRVKVNGHPAKIGDKADPRKDVVTVDDERITVARRPTYRYVMLHKPRGYVTTMSDEKGRRCVADLVADIDERLYPVGRLDVNSEGLLLFTNDGRLANDIMHPSRHVTKTYRVTVRPDITDEQAARLAEGVVIDGRKTAPAQVHVLTKEPNRVVMEVVIREGRNRQIRKMMEAVGLEVARLKRTSLGPIKLGMLKPGAHRDLTAEELKALRTAIKKPVRS</sequence>
<name>C0EFL9_9FIRM</name>
<comment type="similarity">
    <text evidence="1 5">Belongs to the pseudouridine synthase RsuA family.</text>
</comment>
<evidence type="ECO:0000259" key="6">
    <source>
        <dbReference type="SMART" id="SM00363"/>
    </source>
</evidence>
<organism evidence="7 8">
    <name type="scientific">[Clostridium] methylpentosum DSM 5476</name>
    <dbReference type="NCBI Taxonomy" id="537013"/>
    <lineage>
        <taxon>Bacteria</taxon>
        <taxon>Bacillati</taxon>
        <taxon>Bacillota</taxon>
        <taxon>Clostridia</taxon>
        <taxon>Eubacteriales</taxon>
        <taxon>Oscillospiraceae</taxon>
        <taxon>Oscillospiraceae incertae sedis</taxon>
    </lineage>
</organism>
<dbReference type="STRING" id="537013.CLOSTMETH_02661"/>
<dbReference type="EMBL" id="ACEC01000093">
    <property type="protein sequence ID" value="EEG29648.1"/>
    <property type="molecule type" value="Genomic_DNA"/>
</dbReference>
<keyword evidence="8" id="KW-1185">Reference proteome</keyword>
<dbReference type="PROSITE" id="PS50889">
    <property type="entry name" value="S4"/>
    <property type="match status" value="1"/>
</dbReference>
<comment type="caution">
    <text evidence="7">The sequence shown here is derived from an EMBL/GenBank/DDBJ whole genome shotgun (WGS) entry which is preliminary data.</text>
</comment>
<dbReference type="HOGENOM" id="CLU_024979_1_2_9"/>
<dbReference type="eggNOG" id="COG1187">
    <property type="taxonomic scope" value="Bacteria"/>
</dbReference>
<evidence type="ECO:0000256" key="4">
    <source>
        <dbReference type="PROSITE-ProRule" id="PRU00182"/>
    </source>
</evidence>